<evidence type="ECO:0000313" key="3">
    <source>
        <dbReference type="Proteomes" id="UP000499080"/>
    </source>
</evidence>
<protein>
    <submittedName>
        <fullName evidence="2">Uncharacterized protein</fullName>
    </submittedName>
</protein>
<comment type="caution">
    <text evidence="2">The sequence shown here is derived from an EMBL/GenBank/DDBJ whole genome shotgun (WGS) entry which is preliminary data.</text>
</comment>
<sequence>MKPFDFKYGRKQETDDEKEENVILTEDSEDKDFDSFQQEIEAAEMEERTTSGPPIPTLIHSKLIRSDLRSWNGNWTWRSSSGE</sequence>
<proteinExistence type="predicted"/>
<dbReference type="Proteomes" id="UP000499080">
    <property type="component" value="Unassembled WGS sequence"/>
</dbReference>
<keyword evidence="3" id="KW-1185">Reference proteome</keyword>
<feature type="region of interest" description="Disordered" evidence="1">
    <location>
        <begin position="1"/>
        <end position="21"/>
    </location>
</feature>
<name>A0A4Y2RDB1_ARAVE</name>
<evidence type="ECO:0000313" key="2">
    <source>
        <dbReference type="EMBL" id="GBN73400.1"/>
    </source>
</evidence>
<feature type="compositionally biased region" description="Basic and acidic residues" evidence="1">
    <location>
        <begin position="1"/>
        <end position="13"/>
    </location>
</feature>
<reference evidence="2 3" key="1">
    <citation type="journal article" date="2019" name="Sci. Rep.">
        <title>Orb-weaving spider Araneus ventricosus genome elucidates the spidroin gene catalogue.</title>
        <authorList>
            <person name="Kono N."/>
            <person name="Nakamura H."/>
            <person name="Ohtoshi R."/>
            <person name="Moran D.A.P."/>
            <person name="Shinohara A."/>
            <person name="Yoshida Y."/>
            <person name="Fujiwara M."/>
            <person name="Mori M."/>
            <person name="Tomita M."/>
            <person name="Arakawa K."/>
        </authorList>
    </citation>
    <scope>NUCLEOTIDE SEQUENCE [LARGE SCALE GENOMIC DNA]</scope>
</reference>
<gene>
    <name evidence="2" type="ORF">AVEN_219674_1</name>
</gene>
<accession>A0A4Y2RDB1</accession>
<evidence type="ECO:0000256" key="1">
    <source>
        <dbReference type="SAM" id="MobiDB-lite"/>
    </source>
</evidence>
<dbReference type="EMBL" id="BGPR01016545">
    <property type="protein sequence ID" value="GBN73400.1"/>
    <property type="molecule type" value="Genomic_DNA"/>
</dbReference>
<dbReference type="OrthoDB" id="27832at2759"/>
<organism evidence="2 3">
    <name type="scientific">Araneus ventricosus</name>
    <name type="common">Orbweaver spider</name>
    <name type="synonym">Epeira ventricosa</name>
    <dbReference type="NCBI Taxonomy" id="182803"/>
    <lineage>
        <taxon>Eukaryota</taxon>
        <taxon>Metazoa</taxon>
        <taxon>Ecdysozoa</taxon>
        <taxon>Arthropoda</taxon>
        <taxon>Chelicerata</taxon>
        <taxon>Arachnida</taxon>
        <taxon>Araneae</taxon>
        <taxon>Araneomorphae</taxon>
        <taxon>Entelegynae</taxon>
        <taxon>Araneoidea</taxon>
        <taxon>Araneidae</taxon>
        <taxon>Araneus</taxon>
    </lineage>
</organism>
<dbReference type="AlphaFoldDB" id="A0A4Y2RDB1"/>